<feature type="domain" description="vWA-MoxR associated protein C-terminal" evidence="4">
    <location>
        <begin position="233"/>
        <end position="470"/>
    </location>
</feature>
<feature type="region of interest" description="Disordered" evidence="1">
    <location>
        <begin position="476"/>
        <end position="496"/>
    </location>
</feature>
<evidence type="ECO:0000256" key="1">
    <source>
        <dbReference type="SAM" id="MobiDB-lite"/>
    </source>
</evidence>
<dbReference type="InterPro" id="IPR045450">
    <property type="entry name" value="VMAP_C"/>
</dbReference>
<dbReference type="Proteomes" id="UP000649955">
    <property type="component" value="Unassembled WGS sequence"/>
</dbReference>
<organism evidence="5 6">
    <name type="scientific">Amycolatopsis bullii</name>
    <dbReference type="NCBI Taxonomy" id="941987"/>
    <lineage>
        <taxon>Bacteria</taxon>
        <taxon>Bacillati</taxon>
        <taxon>Actinomycetota</taxon>
        <taxon>Actinomycetes</taxon>
        <taxon>Pseudonocardiales</taxon>
        <taxon>Pseudonocardiaceae</taxon>
        <taxon>Amycolatopsis</taxon>
    </lineage>
</organism>
<evidence type="ECO:0000259" key="2">
    <source>
        <dbReference type="Pfam" id="PF19916"/>
    </source>
</evidence>
<accession>A0ABQ3KGM8</accession>
<dbReference type="EMBL" id="BNAW01000019">
    <property type="protein sequence ID" value="GHG20405.1"/>
    <property type="molecule type" value="Genomic_DNA"/>
</dbReference>
<sequence>MKQGHPGPGIAVRKAVVDVLVLAGFADDKSIRTLMVSELREALDHPFTFSDQLAGRDQLIEIVSACCRLSEGPDVLADVIEFLRPDSEESAEVRALVSSVRIHDVVPEAEQEKLRERLAGFSPPGLGRAVRRAARYVSPPPRYDDAAAAFSGLADFNAGPGELPPLLIFVESIAAECDDDFAAELRTWSDGQARRLRLGDALRQLRTELAAVRPRPGELHLLIAVRPDPIENDLYELSCWRQDDPDDWPPARGEIALVRESELEDHVDALIADAEQAWSEAAADVVIEFVLPRALLNLPVHSWATERASGAPKPLYLSYQTVVRSLERMTSPRWHRVWRQRWESWVGNPSFERVYFCRSGDDGDRLQLEAILSDEQWAMAVLTESPPVSAISGQDELLPALRTGVPVIVWHPTASSEVVREVVAWLAESGSGLGDLPALVRESRLDVLRNPPSSGDGGTLTDLVVLWDDPSRLLPIGETGVAGHPEGGAGRRDRAS</sequence>
<dbReference type="InterPro" id="IPR045555">
    <property type="entry name" value="VMAP-M0"/>
</dbReference>
<dbReference type="Pfam" id="PF19956">
    <property type="entry name" value="EAD2"/>
    <property type="match status" value="1"/>
</dbReference>
<protein>
    <submittedName>
        <fullName evidence="5">Uncharacterized protein</fullName>
    </submittedName>
</protein>
<feature type="domain" description="vWA-MoxR associated protein middle region 0" evidence="2">
    <location>
        <begin position="107"/>
        <end position="206"/>
    </location>
</feature>
<evidence type="ECO:0000259" key="4">
    <source>
        <dbReference type="Pfam" id="PF20028"/>
    </source>
</evidence>
<evidence type="ECO:0000313" key="6">
    <source>
        <dbReference type="Proteomes" id="UP000649955"/>
    </source>
</evidence>
<gene>
    <name evidence="5" type="ORF">GCM10017567_43720</name>
</gene>
<name>A0ABQ3KGM8_9PSEU</name>
<evidence type="ECO:0000259" key="3">
    <source>
        <dbReference type="Pfam" id="PF19956"/>
    </source>
</evidence>
<dbReference type="InterPro" id="IPR045431">
    <property type="entry name" value="EAD2"/>
</dbReference>
<dbReference type="Pfam" id="PF19916">
    <property type="entry name" value="VMAP-M0"/>
    <property type="match status" value="1"/>
</dbReference>
<evidence type="ECO:0000313" key="5">
    <source>
        <dbReference type="EMBL" id="GHG20405.1"/>
    </source>
</evidence>
<keyword evidence="6" id="KW-1185">Reference proteome</keyword>
<reference evidence="6" key="1">
    <citation type="journal article" date="2019" name="Int. J. Syst. Evol. Microbiol.">
        <title>The Global Catalogue of Microorganisms (GCM) 10K type strain sequencing project: providing services to taxonomists for standard genome sequencing and annotation.</title>
        <authorList>
            <consortium name="The Broad Institute Genomics Platform"/>
            <consortium name="The Broad Institute Genome Sequencing Center for Infectious Disease"/>
            <person name="Wu L."/>
            <person name="Ma J."/>
        </authorList>
    </citation>
    <scope>NUCLEOTIDE SEQUENCE [LARGE SCALE GENOMIC DNA]</scope>
    <source>
        <strain evidence="6">CGMCC 4.7680</strain>
    </source>
</reference>
<feature type="domain" description="Effector-associated" evidence="3">
    <location>
        <begin position="17"/>
        <end position="97"/>
    </location>
</feature>
<comment type="caution">
    <text evidence="5">The sequence shown here is derived from an EMBL/GenBank/DDBJ whole genome shotgun (WGS) entry which is preliminary data.</text>
</comment>
<dbReference type="Pfam" id="PF20028">
    <property type="entry name" value="VMAP-C"/>
    <property type="match status" value="1"/>
</dbReference>
<proteinExistence type="predicted"/>